<evidence type="ECO:0000313" key="1">
    <source>
        <dbReference type="EMBL" id="NYD53846.1"/>
    </source>
</evidence>
<dbReference type="EMBL" id="JACCBH010000001">
    <property type="protein sequence ID" value="NYD53846.1"/>
    <property type="molecule type" value="Genomic_DNA"/>
</dbReference>
<sequence>MSTPEETVAFLLETAGIRASEAELAILGRLYPAQRAAVDALYTLELAEAEEPQLVFSVYS</sequence>
<keyword evidence="2" id="KW-1185">Reference proteome</keyword>
<accession>A0A7Y9EU21</accession>
<evidence type="ECO:0000313" key="2">
    <source>
        <dbReference type="Proteomes" id="UP000552045"/>
    </source>
</evidence>
<dbReference type="RefSeq" id="WP_179431708.1">
    <property type="nucleotide sequence ID" value="NZ_BAABLC010000001.1"/>
</dbReference>
<proteinExistence type="predicted"/>
<organism evidence="1 2">
    <name type="scientific">Microbacterium pseudoresistens</name>
    <dbReference type="NCBI Taxonomy" id="640634"/>
    <lineage>
        <taxon>Bacteria</taxon>
        <taxon>Bacillati</taxon>
        <taxon>Actinomycetota</taxon>
        <taxon>Actinomycetes</taxon>
        <taxon>Micrococcales</taxon>
        <taxon>Microbacteriaceae</taxon>
        <taxon>Microbacterium</taxon>
    </lineage>
</organism>
<gene>
    <name evidence="1" type="ORF">BKA02_000901</name>
</gene>
<reference evidence="1 2" key="1">
    <citation type="submission" date="2020-07" db="EMBL/GenBank/DDBJ databases">
        <title>Sequencing the genomes of 1000 actinobacteria strains.</title>
        <authorList>
            <person name="Klenk H.-P."/>
        </authorList>
    </citation>
    <scope>NUCLEOTIDE SEQUENCE [LARGE SCALE GENOMIC DNA]</scope>
    <source>
        <strain evidence="1 2">DSM 22185</strain>
    </source>
</reference>
<name>A0A7Y9EU21_9MICO</name>
<dbReference type="Proteomes" id="UP000552045">
    <property type="component" value="Unassembled WGS sequence"/>
</dbReference>
<comment type="caution">
    <text evidence="1">The sequence shown here is derived from an EMBL/GenBank/DDBJ whole genome shotgun (WGS) entry which is preliminary data.</text>
</comment>
<protein>
    <submittedName>
        <fullName evidence="1">Uncharacterized protein</fullName>
    </submittedName>
</protein>
<dbReference type="AlphaFoldDB" id="A0A7Y9EU21"/>